<organism evidence="2 3">
    <name type="scientific">Lepraria neglecta</name>
    <dbReference type="NCBI Taxonomy" id="209136"/>
    <lineage>
        <taxon>Eukaryota</taxon>
        <taxon>Fungi</taxon>
        <taxon>Dikarya</taxon>
        <taxon>Ascomycota</taxon>
        <taxon>Pezizomycotina</taxon>
        <taxon>Lecanoromycetes</taxon>
        <taxon>OSLEUM clade</taxon>
        <taxon>Lecanoromycetidae</taxon>
        <taxon>Lecanorales</taxon>
        <taxon>Lecanorineae</taxon>
        <taxon>Stereocaulaceae</taxon>
        <taxon>Lepraria</taxon>
    </lineage>
</organism>
<feature type="region of interest" description="Disordered" evidence="1">
    <location>
        <begin position="87"/>
        <end position="108"/>
    </location>
</feature>
<evidence type="ECO:0000313" key="3">
    <source>
        <dbReference type="Proteomes" id="UP001276659"/>
    </source>
</evidence>
<gene>
    <name evidence="2" type="ORF">OEA41_007447</name>
</gene>
<dbReference type="Gene3D" id="3.40.50.300">
    <property type="entry name" value="P-loop containing nucleotide triphosphate hydrolases"/>
    <property type="match status" value="1"/>
</dbReference>
<dbReference type="InterPro" id="IPR027417">
    <property type="entry name" value="P-loop_NTPase"/>
</dbReference>
<accession>A0AAD9ZFS1</accession>
<feature type="region of interest" description="Disordered" evidence="1">
    <location>
        <begin position="27"/>
        <end position="56"/>
    </location>
</feature>
<reference evidence="2" key="1">
    <citation type="submission" date="2022-11" db="EMBL/GenBank/DDBJ databases">
        <title>Chromosomal genome sequence assembly and mating type (MAT) locus characterization of the leprose asexual lichenized fungus Lepraria neglecta (Nyl.) Erichsen.</title>
        <authorList>
            <person name="Allen J.L."/>
            <person name="Pfeffer B."/>
        </authorList>
    </citation>
    <scope>NUCLEOTIDE SEQUENCE</scope>
    <source>
        <strain evidence="2">Allen 5258</strain>
    </source>
</reference>
<sequence length="108" mass="12039">MSPASPRGHTAERFNATGQAKVHIGDIHNHASPSTPISRFRNKHFEVPRDPSPTFTGREEICEQLRARCSPSSKPNTQRQQKRFVIHGLGGSGKTQVGLKFAEDHRDK</sequence>
<comment type="caution">
    <text evidence="2">The sequence shown here is derived from an EMBL/GenBank/DDBJ whole genome shotgun (WGS) entry which is preliminary data.</text>
</comment>
<evidence type="ECO:0000256" key="1">
    <source>
        <dbReference type="SAM" id="MobiDB-lite"/>
    </source>
</evidence>
<name>A0AAD9ZFS1_9LECA</name>
<keyword evidence="3" id="KW-1185">Reference proteome</keyword>
<evidence type="ECO:0000313" key="2">
    <source>
        <dbReference type="EMBL" id="KAK3176125.1"/>
    </source>
</evidence>
<dbReference type="Proteomes" id="UP001276659">
    <property type="component" value="Unassembled WGS sequence"/>
</dbReference>
<dbReference type="SUPFAM" id="SSF52540">
    <property type="entry name" value="P-loop containing nucleoside triphosphate hydrolases"/>
    <property type="match status" value="1"/>
</dbReference>
<dbReference type="AlphaFoldDB" id="A0AAD9ZFS1"/>
<protein>
    <submittedName>
        <fullName evidence="2">Uncharacterized protein</fullName>
    </submittedName>
</protein>
<dbReference type="EMBL" id="JASNWA010000004">
    <property type="protein sequence ID" value="KAK3176125.1"/>
    <property type="molecule type" value="Genomic_DNA"/>
</dbReference>
<proteinExistence type="predicted"/>